<dbReference type="OrthoDB" id="9795306at2"/>
<evidence type="ECO:0000259" key="1">
    <source>
        <dbReference type="Pfam" id="PF00903"/>
    </source>
</evidence>
<dbReference type="SUPFAM" id="SSF54593">
    <property type="entry name" value="Glyoxalase/Bleomycin resistance protein/Dihydroxybiphenyl dioxygenase"/>
    <property type="match status" value="1"/>
</dbReference>
<dbReference type="EMBL" id="FWFQ01000041">
    <property type="protein sequence ID" value="SLN66567.1"/>
    <property type="molecule type" value="Genomic_DNA"/>
</dbReference>
<dbReference type="CDD" id="cd06588">
    <property type="entry name" value="PhnB_like"/>
    <property type="match status" value="1"/>
</dbReference>
<organism evidence="2 3">
    <name type="scientific">Pseudoruegeria aquimaris</name>
    <dbReference type="NCBI Taxonomy" id="393663"/>
    <lineage>
        <taxon>Bacteria</taxon>
        <taxon>Pseudomonadati</taxon>
        <taxon>Pseudomonadota</taxon>
        <taxon>Alphaproteobacteria</taxon>
        <taxon>Rhodobacterales</taxon>
        <taxon>Roseobacteraceae</taxon>
        <taxon>Pseudoruegeria</taxon>
    </lineage>
</organism>
<dbReference type="AlphaFoldDB" id="A0A1Y5TPB0"/>
<dbReference type="Pfam" id="PF00903">
    <property type="entry name" value="Glyoxalase"/>
    <property type="match status" value="1"/>
</dbReference>
<feature type="domain" description="Glyoxalase/fosfomycin resistance/dioxygenase" evidence="1">
    <location>
        <begin position="10"/>
        <end position="133"/>
    </location>
</feature>
<dbReference type="InterPro" id="IPR004360">
    <property type="entry name" value="Glyas_Fos-R_dOase_dom"/>
</dbReference>
<dbReference type="Gene3D" id="3.10.180.10">
    <property type="entry name" value="2,3-Dihydroxybiphenyl 1,2-Dioxygenase, domain 1"/>
    <property type="match status" value="1"/>
</dbReference>
<dbReference type="PANTHER" id="PTHR33990:SF1">
    <property type="entry name" value="PROTEIN YJDN"/>
    <property type="match status" value="1"/>
</dbReference>
<sequence length="142" mass="15385">MNPTPYLTFQGNCAEALAFYADVFGGRIDMMSKASEMPPDALPGPLPEEKKDWIMHGGIVFDDGALFGSDDIMGGTPPMQGVSIHMDFDTAAEGAAAFERLAEGGEVQMPYQATFWSPGFGTLRDRFGINWMISTNEPLPEA</sequence>
<dbReference type="Proteomes" id="UP000193409">
    <property type="component" value="Unassembled WGS sequence"/>
</dbReference>
<dbReference type="PANTHER" id="PTHR33990">
    <property type="entry name" value="PROTEIN YJDN-RELATED"/>
    <property type="match status" value="1"/>
</dbReference>
<accession>A0A1Y5TPB0</accession>
<gene>
    <name evidence="2" type="ORF">PSA7680_03521</name>
</gene>
<dbReference type="InterPro" id="IPR028973">
    <property type="entry name" value="PhnB-like"/>
</dbReference>
<name>A0A1Y5TPB0_9RHOB</name>
<dbReference type="RefSeq" id="WP_085870001.1">
    <property type="nucleotide sequence ID" value="NZ_FWFQ01000041.1"/>
</dbReference>
<reference evidence="2 3" key="1">
    <citation type="submission" date="2017-03" db="EMBL/GenBank/DDBJ databases">
        <authorList>
            <person name="Afonso C.L."/>
            <person name="Miller P.J."/>
            <person name="Scott M.A."/>
            <person name="Spackman E."/>
            <person name="Goraichik I."/>
            <person name="Dimitrov K.M."/>
            <person name="Suarez D.L."/>
            <person name="Swayne D.E."/>
        </authorList>
    </citation>
    <scope>NUCLEOTIDE SEQUENCE [LARGE SCALE GENOMIC DNA]</scope>
    <source>
        <strain evidence="2 3">CECT 7680</strain>
    </source>
</reference>
<protein>
    <recommendedName>
        <fullName evidence="1">Glyoxalase/fosfomycin resistance/dioxygenase domain-containing protein</fullName>
    </recommendedName>
</protein>
<keyword evidence="3" id="KW-1185">Reference proteome</keyword>
<evidence type="ECO:0000313" key="3">
    <source>
        <dbReference type="Proteomes" id="UP000193409"/>
    </source>
</evidence>
<proteinExistence type="predicted"/>
<evidence type="ECO:0000313" key="2">
    <source>
        <dbReference type="EMBL" id="SLN66567.1"/>
    </source>
</evidence>
<dbReference type="InterPro" id="IPR029068">
    <property type="entry name" value="Glyas_Bleomycin-R_OHBP_Dase"/>
</dbReference>